<accession>A0A7U2F3X3</accession>
<evidence type="ECO:0000256" key="1">
    <source>
        <dbReference type="SAM" id="MobiDB-lite"/>
    </source>
</evidence>
<feature type="compositionally biased region" description="Polar residues" evidence="1">
    <location>
        <begin position="197"/>
        <end position="209"/>
    </location>
</feature>
<dbReference type="InterPro" id="IPR018851">
    <property type="entry name" value="Borealin_N"/>
</dbReference>
<keyword evidence="4" id="KW-1185">Reference proteome</keyword>
<name>A0A7U2F3X3_PHANO</name>
<reference evidence="4" key="1">
    <citation type="journal article" date="2021" name="BMC Genomics">
        <title>Chromosome-level genome assembly and manually-curated proteome of model necrotroph Parastagonospora nodorum Sn15 reveals a genome-wide trove of candidate effector homologs, and redundancy of virulence-related functions within an accessory chromosome.</title>
        <authorList>
            <person name="Bertazzoni S."/>
            <person name="Jones D.A.B."/>
            <person name="Phan H.T."/>
            <person name="Tan K.-C."/>
            <person name="Hane J.K."/>
        </authorList>
    </citation>
    <scope>NUCLEOTIDE SEQUENCE [LARGE SCALE GENOMIC DNA]</scope>
    <source>
        <strain evidence="4">SN15 / ATCC MYA-4574 / FGSC 10173)</strain>
    </source>
</reference>
<feature type="domain" description="Borealin N-terminal" evidence="2">
    <location>
        <begin position="18"/>
        <end position="65"/>
    </location>
</feature>
<organism evidence="3 4">
    <name type="scientific">Phaeosphaeria nodorum (strain SN15 / ATCC MYA-4574 / FGSC 10173)</name>
    <name type="common">Glume blotch fungus</name>
    <name type="synonym">Parastagonospora nodorum</name>
    <dbReference type="NCBI Taxonomy" id="321614"/>
    <lineage>
        <taxon>Eukaryota</taxon>
        <taxon>Fungi</taxon>
        <taxon>Dikarya</taxon>
        <taxon>Ascomycota</taxon>
        <taxon>Pezizomycotina</taxon>
        <taxon>Dothideomycetes</taxon>
        <taxon>Pleosporomycetidae</taxon>
        <taxon>Pleosporales</taxon>
        <taxon>Pleosporineae</taxon>
        <taxon>Phaeosphaeriaceae</taxon>
        <taxon>Parastagonospora</taxon>
    </lineage>
</organism>
<evidence type="ECO:0000259" key="2">
    <source>
        <dbReference type="Pfam" id="PF10444"/>
    </source>
</evidence>
<feature type="compositionally biased region" description="Low complexity" evidence="1">
    <location>
        <begin position="117"/>
        <end position="136"/>
    </location>
</feature>
<dbReference type="Pfam" id="PF10444">
    <property type="entry name" value="Nbl1_Borealin_N"/>
    <property type="match status" value="1"/>
</dbReference>
<proteinExistence type="predicted"/>
<dbReference type="EMBL" id="CP069030">
    <property type="protein sequence ID" value="QRC97927.1"/>
    <property type="molecule type" value="Genomic_DNA"/>
</dbReference>
<evidence type="ECO:0000313" key="4">
    <source>
        <dbReference type="Proteomes" id="UP000663193"/>
    </source>
</evidence>
<gene>
    <name evidence="3" type="ORF">JI435_152600</name>
</gene>
<feature type="compositionally biased region" description="Low complexity" evidence="1">
    <location>
        <begin position="83"/>
        <end position="108"/>
    </location>
</feature>
<feature type="compositionally biased region" description="Low complexity" evidence="1">
    <location>
        <begin position="174"/>
        <end position="196"/>
    </location>
</feature>
<feature type="region of interest" description="Disordered" evidence="1">
    <location>
        <begin position="83"/>
        <end position="224"/>
    </location>
</feature>
<dbReference type="OMA" id="AQCASMQ"/>
<evidence type="ECO:0000313" key="3">
    <source>
        <dbReference type="EMBL" id="QRC97927.1"/>
    </source>
</evidence>
<dbReference type="AlphaFoldDB" id="A0A7U2F3X3"/>
<sequence>MQSQNMISALDLASRSANMELEFEASIARLEAMCDTLCASTRDRLTRRVNRIPATLRATPIIDILAPSPATAPSTAVASAPAVSSSSATHSASVSRTKPTTKPIAKKALNASRKANPAPTAAKAKPAPKPVTKTSTSPPPSRHTAMRSKKRTSEDISSENKENSPVVNNKRARTNAVTKTATKTKAAPTTRATRAASRQQSAQILSPKNDNVRQKGTKTNTRPR</sequence>
<dbReference type="OrthoDB" id="2392550at2759"/>
<protein>
    <recommendedName>
        <fullName evidence="2">Borealin N-terminal domain-containing protein</fullName>
    </recommendedName>
</protein>
<feature type="compositionally biased region" description="Basic and acidic residues" evidence="1">
    <location>
        <begin position="151"/>
        <end position="162"/>
    </location>
</feature>
<dbReference type="VEuPathDB" id="FungiDB:JI435_152600"/>
<dbReference type="Proteomes" id="UP000663193">
    <property type="component" value="Chromosome 8"/>
</dbReference>